<organism evidence="2 3">
    <name type="scientific">Lepeophtheirus salmonis</name>
    <name type="common">Salmon louse</name>
    <name type="synonym">Caligus salmonis</name>
    <dbReference type="NCBI Taxonomy" id="72036"/>
    <lineage>
        <taxon>Eukaryota</taxon>
        <taxon>Metazoa</taxon>
        <taxon>Ecdysozoa</taxon>
        <taxon>Arthropoda</taxon>
        <taxon>Crustacea</taxon>
        <taxon>Multicrustacea</taxon>
        <taxon>Hexanauplia</taxon>
        <taxon>Copepoda</taxon>
        <taxon>Siphonostomatoida</taxon>
        <taxon>Caligidae</taxon>
        <taxon>Lepeophtheirus</taxon>
    </lineage>
</organism>
<dbReference type="SUPFAM" id="SSF50729">
    <property type="entry name" value="PH domain-like"/>
    <property type="match status" value="1"/>
</dbReference>
<feature type="region of interest" description="Disordered" evidence="1">
    <location>
        <begin position="199"/>
        <end position="235"/>
    </location>
</feature>
<evidence type="ECO:0000313" key="3">
    <source>
        <dbReference type="Proteomes" id="UP000675881"/>
    </source>
</evidence>
<evidence type="ECO:0000256" key="1">
    <source>
        <dbReference type="SAM" id="MobiDB-lite"/>
    </source>
</evidence>
<dbReference type="AlphaFoldDB" id="A0A7R8CF19"/>
<keyword evidence="3" id="KW-1185">Reference proteome</keyword>
<accession>A0A7R8CF19</accession>
<dbReference type="InterPro" id="IPR011993">
    <property type="entry name" value="PH-like_dom_sf"/>
</dbReference>
<dbReference type="Gene3D" id="2.30.29.30">
    <property type="entry name" value="Pleckstrin-homology domain (PH domain)/Phosphotyrosine-binding domain (PTB)"/>
    <property type="match status" value="1"/>
</dbReference>
<dbReference type="InterPro" id="IPR001849">
    <property type="entry name" value="PH_domain"/>
</dbReference>
<dbReference type="OrthoDB" id="5914923at2759"/>
<dbReference type="PROSITE" id="PS50003">
    <property type="entry name" value="PH_DOMAIN"/>
    <property type="match status" value="1"/>
</dbReference>
<gene>
    <name evidence="2" type="ORF">LSAA_2662</name>
</gene>
<proteinExistence type="predicted"/>
<evidence type="ECO:0000313" key="2">
    <source>
        <dbReference type="EMBL" id="CAF2797017.1"/>
    </source>
</evidence>
<name>A0A7R8CF19_LEPSM</name>
<dbReference type="SMART" id="SM00233">
    <property type="entry name" value="PH"/>
    <property type="match status" value="1"/>
</dbReference>
<sequence>MPYFHHFLSESLTYNNKTSTSTNSLIKPIKQGYLLLHYKKRLFGRGWRQEFVVLYEDSSLVWMRDQHRLEVDGRIMLREAPDLIAASQWVSRVPQKPEPPFDKVEWFICKSNEDLTEWMTCINSTLPAPPPPPLAELKRIGVDSDYDMSKFRCHKSEDSTLYSLSNDFTKSVLVAGHIRPHTKRRKSLSCRELSMTGTGDDDAVHLKPTGEGPSSHKKGKRRKESSSKSRIPVQPIGTGFIIGGIIAGSHWSMSDWGWGMGWGWNLCDDCCALQQQDMVHPPPVFYRHTFGVWDEGQISATNTMKITSLNQTTKTFLNLRSGAMTIMTAMMTMMQMWLATLVEISGDSKGASHPLVSLSFHQRVFFSSVYKPCW</sequence>
<protein>
    <submittedName>
        <fullName evidence="2">(salmon louse) hypothetical protein</fullName>
    </submittedName>
</protein>
<dbReference type="Proteomes" id="UP000675881">
    <property type="component" value="Chromosome 10"/>
</dbReference>
<reference evidence="2" key="1">
    <citation type="submission" date="2021-02" db="EMBL/GenBank/DDBJ databases">
        <authorList>
            <person name="Bekaert M."/>
        </authorList>
    </citation>
    <scope>NUCLEOTIDE SEQUENCE</scope>
    <source>
        <strain evidence="2">IoA-00</strain>
    </source>
</reference>
<dbReference type="EMBL" id="HG994589">
    <property type="protein sequence ID" value="CAF2797017.1"/>
    <property type="molecule type" value="Genomic_DNA"/>
</dbReference>